<feature type="region of interest" description="Disordered" evidence="1">
    <location>
        <begin position="31"/>
        <end position="54"/>
    </location>
</feature>
<protein>
    <submittedName>
        <fullName evidence="2">Uncharacterized protein</fullName>
    </submittedName>
</protein>
<dbReference type="AlphaFoldDB" id="A0A8H4P5S1"/>
<gene>
    <name evidence="2" type="ORF">FALBO_9630</name>
</gene>
<dbReference type="EMBL" id="JAADYS010001340">
    <property type="protein sequence ID" value="KAF4463544.1"/>
    <property type="molecule type" value="Genomic_DNA"/>
</dbReference>
<name>A0A8H4P5S1_9HYPO</name>
<reference evidence="2 3" key="1">
    <citation type="submission" date="2020-01" db="EMBL/GenBank/DDBJ databases">
        <title>Identification and distribution of gene clusters putatively required for synthesis of sphingolipid metabolism inhibitors in phylogenetically diverse species of the filamentous fungus Fusarium.</title>
        <authorList>
            <person name="Kim H.-S."/>
            <person name="Busman M."/>
            <person name="Brown D.W."/>
            <person name="Divon H."/>
            <person name="Uhlig S."/>
            <person name="Proctor R.H."/>
        </authorList>
    </citation>
    <scope>NUCLEOTIDE SEQUENCE [LARGE SCALE GENOMIC DNA]</scope>
    <source>
        <strain evidence="2 3">NRRL 20459</strain>
    </source>
</reference>
<evidence type="ECO:0000313" key="3">
    <source>
        <dbReference type="Proteomes" id="UP000554235"/>
    </source>
</evidence>
<dbReference type="Proteomes" id="UP000554235">
    <property type="component" value="Unassembled WGS sequence"/>
</dbReference>
<accession>A0A8H4P5S1</accession>
<evidence type="ECO:0000256" key="1">
    <source>
        <dbReference type="SAM" id="MobiDB-lite"/>
    </source>
</evidence>
<proteinExistence type="predicted"/>
<organism evidence="2 3">
    <name type="scientific">Fusarium albosuccineum</name>
    <dbReference type="NCBI Taxonomy" id="1237068"/>
    <lineage>
        <taxon>Eukaryota</taxon>
        <taxon>Fungi</taxon>
        <taxon>Dikarya</taxon>
        <taxon>Ascomycota</taxon>
        <taxon>Pezizomycotina</taxon>
        <taxon>Sordariomycetes</taxon>
        <taxon>Hypocreomycetidae</taxon>
        <taxon>Hypocreales</taxon>
        <taxon>Nectriaceae</taxon>
        <taxon>Fusarium</taxon>
        <taxon>Fusarium decemcellulare species complex</taxon>
    </lineage>
</organism>
<keyword evidence="3" id="KW-1185">Reference proteome</keyword>
<comment type="caution">
    <text evidence="2">The sequence shown here is derived from an EMBL/GenBank/DDBJ whole genome shotgun (WGS) entry which is preliminary data.</text>
</comment>
<sequence length="133" mass="14007">MGAAGNSKTQVSLRNSLGRCSQSQSFTNVHGHAASLTPTSLRPRTKPNVTRPGAQDSGLIRVLLMGLLLQIAESHSNGEMPNDVGPMTISAKGQCYSIGMRLYISLADQSDNGWKPEKGGTALLCATGAVIWP</sequence>
<evidence type="ECO:0000313" key="2">
    <source>
        <dbReference type="EMBL" id="KAF4463544.1"/>
    </source>
</evidence>